<proteinExistence type="predicted"/>
<organism evidence="7 8">
    <name type="scientific">Sanguibacter keddieii (strain ATCC 51767 / DSM 10542 / NCFB 3025 / ST-74)</name>
    <dbReference type="NCBI Taxonomy" id="446469"/>
    <lineage>
        <taxon>Bacteria</taxon>
        <taxon>Bacillati</taxon>
        <taxon>Actinomycetota</taxon>
        <taxon>Actinomycetes</taxon>
        <taxon>Micrococcales</taxon>
        <taxon>Sanguibacteraceae</taxon>
        <taxon>Sanguibacter</taxon>
    </lineage>
</organism>
<dbReference type="CDD" id="cd01392">
    <property type="entry name" value="HTH_LacI"/>
    <property type="match status" value="1"/>
</dbReference>
<dbReference type="GO" id="GO:0000976">
    <property type="term" value="F:transcription cis-regulatory region binding"/>
    <property type="evidence" value="ECO:0007669"/>
    <property type="project" value="TreeGrafter"/>
</dbReference>
<dbReference type="GO" id="GO:0003700">
    <property type="term" value="F:DNA-binding transcription factor activity"/>
    <property type="evidence" value="ECO:0007669"/>
    <property type="project" value="TreeGrafter"/>
</dbReference>
<dbReference type="Pfam" id="PF13377">
    <property type="entry name" value="Peripla_BP_3"/>
    <property type="match status" value="1"/>
</dbReference>
<dbReference type="SUPFAM" id="SSF47413">
    <property type="entry name" value="lambda repressor-like DNA-binding domains"/>
    <property type="match status" value="1"/>
</dbReference>
<dbReference type="PANTHER" id="PTHR30146">
    <property type="entry name" value="LACI-RELATED TRANSCRIPTIONAL REPRESSOR"/>
    <property type="match status" value="1"/>
</dbReference>
<evidence type="ECO:0000259" key="5">
    <source>
        <dbReference type="PROSITE" id="PS50932"/>
    </source>
</evidence>
<keyword evidence="8" id="KW-1185">Reference proteome</keyword>
<keyword evidence="1" id="KW-0805">Transcription regulation</keyword>
<dbReference type="InterPro" id="IPR010982">
    <property type="entry name" value="Lambda_DNA-bd_dom_sf"/>
</dbReference>
<evidence type="ECO:0000313" key="7">
    <source>
        <dbReference type="EMBL" id="ACZ20619.1"/>
    </source>
</evidence>
<evidence type="ECO:0000256" key="2">
    <source>
        <dbReference type="ARBA" id="ARBA00023125"/>
    </source>
</evidence>
<gene>
    <name evidence="7" type="ordered locus">Sked_06590</name>
</gene>
<dbReference type="Gene3D" id="3.40.50.2300">
    <property type="match status" value="2"/>
</dbReference>
<dbReference type="STRING" id="446469.Sked_06590"/>
<dbReference type="AlphaFoldDB" id="D1BB53"/>
<protein>
    <submittedName>
        <fullName evidence="7">Transcriptional regulator, LacI family</fullName>
    </submittedName>
</protein>
<dbReference type="Pfam" id="PF00356">
    <property type="entry name" value="LacI"/>
    <property type="match status" value="1"/>
</dbReference>
<dbReference type="SUPFAM" id="SSF53822">
    <property type="entry name" value="Periplasmic binding protein-like I"/>
    <property type="match status" value="1"/>
</dbReference>
<feature type="domain" description="HTH cro/C1-type" evidence="6">
    <location>
        <begin position="26"/>
        <end position="69"/>
    </location>
</feature>
<dbReference type="eggNOG" id="COG1609">
    <property type="taxonomic scope" value="Bacteria"/>
</dbReference>
<dbReference type="PANTHER" id="PTHR30146:SF153">
    <property type="entry name" value="LACTOSE OPERON REPRESSOR"/>
    <property type="match status" value="1"/>
</dbReference>
<keyword evidence="3" id="KW-0804">Transcription</keyword>
<dbReference type="KEGG" id="ske:Sked_06590"/>
<reference evidence="7 8" key="1">
    <citation type="journal article" date="2009" name="Stand. Genomic Sci.">
        <title>Complete genome sequence of Sanguibacter keddieii type strain (ST-74).</title>
        <authorList>
            <person name="Ivanova N."/>
            <person name="Sikorski J."/>
            <person name="Sims D."/>
            <person name="Brettin T."/>
            <person name="Detter J.C."/>
            <person name="Han C."/>
            <person name="Lapidus A."/>
            <person name="Copeland A."/>
            <person name="Glavina Del Rio T."/>
            <person name="Nolan M."/>
            <person name="Chen F."/>
            <person name="Lucas S."/>
            <person name="Tice H."/>
            <person name="Cheng J.F."/>
            <person name="Bruce D."/>
            <person name="Goodwin L."/>
            <person name="Pitluck S."/>
            <person name="Pati A."/>
            <person name="Mavromatis K."/>
            <person name="Chen A."/>
            <person name="Palaniappan K."/>
            <person name="D'haeseleer P."/>
            <person name="Chain P."/>
            <person name="Bristow J."/>
            <person name="Eisen J.A."/>
            <person name="Markowitz V."/>
            <person name="Hugenholtz P."/>
            <person name="Goker M."/>
            <person name="Pukall R."/>
            <person name="Klenk H.P."/>
            <person name="Kyrpides N.C."/>
        </authorList>
    </citation>
    <scope>NUCLEOTIDE SEQUENCE [LARGE SCALE GENOMIC DNA]</scope>
    <source>
        <strain evidence="8">ATCC 51767 / DSM 10542 / NCFB 3025 / ST-74</strain>
    </source>
</reference>
<evidence type="ECO:0000256" key="1">
    <source>
        <dbReference type="ARBA" id="ARBA00023015"/>
    </source>
</evidence>
<dbReference type="SMART" id="SM00354">
    <property type="entry name" value="HTH_LACI"/>
    <property type="match status" value="1"/>
</dbReference>
<dbReference type="Proteomes" id="UP000000322">
    <property type="component" value="Chromosome"/>
</dbReference>
<sequence>MRDRDRSRHGDDAVDPRPGGRRRAPSMADVAKIAGVSAQTVSRVANGRANVDLATRDKVLSAMRVVGYQPNGAARALATGRFGAFGVISFSISRIGDARTIEAIANASRTAGYSINLMVVERPTLGGVSAAIANLAGQNVDGVVIIQAEILDVPSLVIGPTLPVVITDTYPSPHPDYPIVDTDQEGGVRRAVEHLLAMGHETVWHVAGPTTSSAAQERTEAWGQVLTRAGASVPPVHRGDWTAGSGYRIGALLAEVPRDELTAVFCANDQMAIGLMRAFHERGVRIPQDVSVVGFDDIDEAEFVWPPLTTVRQRFDEVGELCVQTMLEQIEQQGRGAKTLRLVPVELIVRDSSGPAPRR</sequence>
<accession>D1BB53</accession>
<dbReference type="EMBL" id="CP001819">
    <property type="protein sequence ID" value="ACZ20619.1"/>
    <property type="molecule type" value="Genomic_DNA"/>
</dbReference>
<evidence type="ECO:0000259" key="6">
    <source>
        <dbReference type="PROSITE" id="PS50943"/>
    </source>
</evidence>
<dbReference type="InterPro" id="IPR001387">
    <property type="entry name" value="Cro/C1-type_HTH"/>
</dbReference>
<dbReference type="PROSITE" id="PS50932">
    <property type="entry name" value="HTH_LACI_2"/>
    <property type="match status" value="1"/>
</dbReference>
<feature type="domain" description="HTH lacI-type" evidence="5">
    <location>
        <begin position="25"/>
        <end position="79"/>
    </location>
</feature>
<dbReference type="InterPro" id="IPR000843">
    <property type="entry name" value="HTH_LacI"/>
</dbReference>
<keyword evidence="2" id="KW-0238">DNA-binding</keyword>
<dbReference type="CDD" id="cd01574">
    <property type="entry name" value="PBP1_LacI"/>
    <property type="match status" value="1"/>
</dbReference>
<dbReference type="PROSITE" id="PS50943">
    <property type="entry name" value="HTH_CROC1"/>
    <property type="match status" value="1"/>
</dbReference>
<dbReference type="InterPro" id="IPR028082">
    <property type="entry name" value="Peripla_BP_I"/>
</dbReference>
<dbReference type="HOGENOM" id="CLU_037628_6_1_11"/>
<evidence type="ECO:0000256" key="4">
    <source>
        <dbReference type="SAM" id="MobiDB-lite"/>
    </source>
</evidence>
<dbReference type="Gene3D" id="1.10.260.40">
    <property type="entry name" value="lambda repressor-like DNA-binding domains"/>
    <property type="match status" value="1"/>
</dbReference>
<evidence type="ECO:0000256" key="3">
    <source>
        <dbReference type="ARBA" id="ARBA00023163"/>
    </source>
</evidence>
<dbReference type="InterPro" id="IPR046335">
    <property type="entry name" value="LacI/GalR-like_sensor"/>
</dbReference>
<evidence type="ECO:0000313" key="8">
    <source>
        <dbReference type="Proteomes" id="UP000000322"/>
    </source>
</evidence>
<feature type="compositionally biased region" description="Basic and acidic residues" evidence="4">
    <location>
        <begin position="1"/>
        <end position="15"/>
    </location>
</feature>
<feature type="region of interest" description="Disordered" evidence="4">
    <location>
        <begin position="1"/>
        <end position="27"/>
    </location>
</feature>
<name>D1BB53_SANKS</name>